<sequence>MQAVYLRAIVMGHEWGCCELANPVLVRGTHSKSPRAIPSKAFPKLYATSTIIEVDLDIFRLLGIFEDKLTVTPIGVAKLMTLPESMNLTALSTETTSWRNEFAIPYPTYFHPSTDNEVPRDLVRLVLHEIKEIIPVSGASQREQSRSPY</sequence>
<proteinExistence type="predicted"/>
<comment type="caution">
    <text evidence="1">The sequence shown here is derived from an EMBL/GenBank/DDBJ whole genome shotgun (WGS) entry which is preliminary data.</text>
</comment>
<accession>A0ACC4CPX6</accession>
<dbReference type="EMBL" id="RCHU02000002">
    <property type="protein sequence ID" value="KAL3603415.1"/>
    <property type="molecule type" value="Genomic_DNA"/>
</dbReference>
<gene>
    <name evidence="1" type="ORF">D5086_004274</name>
</gene>
<reference evidence="1 2" key="1">
    <citation type="journal article" date="2024" name="Plant Biotechnol. J.">
        <title>Genome and CRISPR/Cas9 system of a widespread forest tree (Populus alba) in the world.</title>
        <authorList>
            <person name="Liu Y.J."/>
            <person name="Jiang P.F."/>
            <person name="Han X.M."/>
            <person name="Li X.Y."/>
            <person name="Wang H.M."/>
            <person name="Wang Y.J."/>
            <person name="Wang X.X."/>
            <person name="Zeng Q.Y."/>
        </authorList>
    </citation>
    <scope>NUCLEOTIDE SEQUENCE [LARGE SCALE GENOMIC DNA]</scope>
    <source>
        <strain evidence="2">cv. PAL-ZL1</strain>
    </source>
</reference>
<evidence type="ECO:0000313" key="2">
    <source>
        <dbReference type="Proteomes" id="UP000309997"/>
    </source>
</evidence>
<protein>
    <submittedName>
        <fullName evidence="1">Uncharacterized protein</fullName>
    </submittedName>
</protein>
<evidence type="ECO:0000313" key="1">
    <source>
        <dbReference type="EMBL" id="KAL3603415.1"/>
    </source>
</evidence>
<dbReference type="Proteomes" id="UP000309997">
    <property type="component" value="Unassembled WGS sequence"/>
</dbReference>
<keyword evidence="2" id="KW-1185">Reference proteome</keyword>
<name>A0ACC4CPX6_POPAL</name>
<organism evidence="1 2">
    <name type="scientific">Populus alba</name>
    <name type="common">White poplar</name>
    <dbReference type="NCBI Taxonomy" id="43335"/>
    <lineage>
        <taxon>Eukaryota</taxon>
        <taxon>Viridiplantae</taxon>
        <taxon>Streptophyta</taxon>
        <taxon>Embryophyta</taxon>
        <taxon>Tracheophyta</taxon>
        <taxon>Spermatophyta</taxon>
        <taxon>Magnoliopsida</taxon>
        <taxon>eudicotyledons</taxon>
        <taxon>Gunneridae</taxon>
        <taxon>Pentapetalae</taxon>
        <taxon>rosids</taxon>
        <taxon>fabids</taxon>
        <taxon>Malpighiales</taxon>
        <taxon>Salicaceae</taxon>
        <taxon>Saliceae</taxon>
        <taxon>Populus</taxon>
    </lineage>
</organism>